<dbReference type="SUPFAM" id="SSF48264">
    <property type="entry name" value="Cytochrome P450"/>
    <property type="match status" value="1"/>
</dbReference>
<protein>
    <submittedName>
        <fullName evidence="4">Retinol dehydrogenase 13</fullName>
    </submittedName>
</protein>
<dbReference type="GO" id="GO:0020037">
    <property type="term" value="F:heme binding"/>
    <property type="evidence" value="ECO:0007669"/>
    <property type="project" value="InterPro"/>
</dbReference>
<dbReference type="NCBIfam" id="NF004846">
    <property type="entry name" value="PRK06197.1"/>
    <property type="match status" value="1"/>
</dbReference>
<dbReference type="SUPFAM" id="SSF51735">
    <property type="entry name" value="NAD(P)-binding Rossmann-fold domains"/>
    <property type="match status" value="1"/>
</dbReference>
<evidence type="ECO:0000256" key="2">
    <source>
        <dbReference type="ARBA" id="ARBA00023002"/>
    </source>
</evidence>
<evidence type="ECO:0000313" key="5">
    <source>
        <dbReference type="Proteomes" id="UP001163046"/>
    </source>
</evidence>
<dbReference type="InterPro" id="IPR002347">
    <property type="entry name" value="SDR_fam"/>
</dbReference>
<organism evidence="4 5">
    <name type="scientific">Desmophyllum pertusum</name>
    <dbReference type="NCBI Taxonomy" id="174260"/>
    <lineage>
        <taxon>Eukaryota</taxon>
        <taxon>Metazoa</taxon>
        <taxon>Cnidaria</taxon>
        <taxon>Anthozoa</taxon>
        <taxon>Hexacorallia</taxon>
        <taxon>Scleractinia</taxon>
        <taxon>Caryophylliina</taxon>
        <taxon>Caryophylliidae</taxon>
        <taxon>Desmophyllum</taxon>
    </lineage>
</organism>
<dbReference type="PANTHER" id="PTHR43157:SF31">
    <property type="entry name" value="PHOSPHATIDYLINOSITOL-GLYCAN BIOSYNTHESIS CLASS F PROTEIN"/>
    <property type="match status" value="1"/>
</dbReference>
<keyword evidence="2" id="KW-0560">Oxidoreductase</keyword>
<evidence type="ECO:0000256" key="3">
    <source>
        <dbReference type="SAM" id="Phobius"/>
    </source>
</evidence>
<dbReference type="InterPro" id="IPR001128">
    <property type="entry name" value="Cyt_P450"/>
</dbReference>
<comment type="similarity">
    <text evidence="1">Belongs to the cytochrome P450 family.</text>
</comment>
<dbReference type="GO" id="GO:0005506">
    <property type="term" value="F:iron ion binding"/>
    <property type="evidence" value="ECO:0007669"/>
    <property type="project" value="InterPro"/>
</dbReference>
<dbReference type="Pfam" id="PF00106">
    <property type="entry name" value="adh_short"/>
    <property type="match status" value="1"/>
</dbReference>
<dbReference type="Pfam" id="PF00067">
    <property type="entry name" value="p450"/>
    <property type="match status" value="1"/>
</dbReference>
<evidence type="ECO:0000313" key="4">
    <source>
        <dbReference type="EMBL" id="KAJ7386471.1"/>
    </source>
</evidence>
<dbReference type="GO" id="GO:0016705">
    <property type="term" value="F:oxidoreductase activity, acting on paired donors, with incorporation or reduction of molecular oxygen"/>
    <property type="evidence" value="ECO:0007669"/>
    <property type="project" value="InterPro"/>
</dbReference>
<proteinExistence type="inferred from homology"/>
<dbReference type="FunFam" id="3.40.50.720:FF:000353">
    <property type="entry name" value="WW domain-containing oxidoreductase"/>
    <property type="match status" value="1"/>
</dbReference>
<gene>
    <name evidence="4" type="primary">RDH13_3</name>
    <name evidence="4" type="ORF">OS493_008603</name>
</gene>
<dbReference type="Gene3D" id="3.40.50.720">
    <property type="entry name" value="NAD(P)-binding Rossmann-like Domain"/>
    <property type="match status" value="1"/>
</dbReference>
<dbReference type="Gene3D" id="1.10.630.10">
    <property type="entry name" value="Cytochrome P450"/>
    <property type="match status" value="1"/>
</dbReference>
<dbReference type="GO" id="GO:0004497">
    <property type="term" value="F:monooxygenase activity"/>
    <property type="evidence" value="ECO:0007669"/>
    <property type="project" value="InterPro"/>
</dbReference>
<sequence>MAVPVAVGAVAIAVLYAGKTYFQGSRCHSTKSLKGKTVVITGANTGIGKETAVDLATRGARVVIGCRNLEKGKAALKEIQGRSGSTNVFLEELDLASLDSVRKFADNILNSEPRLDILVNNAGVLACPYQKTEDGFEMQFGVNHLGHFLLTILLLDLLKRSAPSRIINVSSLAHKFAFGGINFDDIHFERNYFNYGAYNHSKLANLLFTRELSKRLEGTHVTTNALHPGAVSTDLQRHSFISNALVSPLRWYFLKTAEQGAQTTIYCAVSEEMEGVSGKYLAECGIVEPTKAAQDDDAARKLWDLSLKLIIAMNSVSDIWLLVASAAGIVLVCNLVYISLVKKYRVARQLLASFPSAPSHWLTGHLKYVKKHDGAALQFHVRCATEFKTCYMVRRGPTMTNLVLCHPETIKVIQSGNAPKSFTYQLLKPFFGDGLIASNGDKWFRMRRLLTPAFHFEILRSYVRIFQDSTNIVLEKWSSPESGQVELFHDVSLMTLDSILKCALSYKTNCQTQEKRNPYIKAVYEASEEILNRLMNPLLFSDIIYQLTPGAKKFTKDCALTQAKAKEVIKERRAALQDSDEQEKLRKKKYLDFLDILLAARDESGNGLSEEEITSEVMTFMFAGHDTTASSISWTLYNLARFPEHQEKCREEINEVFGDKEEFEWNDLGKLKYVLLCIKESNRLFPPVPRLVDCWTSHARLTGHLCLKGLGSHLIYCLAS</sequence>
<name>A0A9X0D4R7_9CNID</name>
<reference evidence="4" key="1">
    <citation type="submission" date="2023-01" db="EMBL/GenBank/DDBJ databases">
        <title>Genome assembly of the deep-sea coral Lophelia pertusa.</title>
        <authorList>
            <person name="Herrera S."/>
            <person name="Cordes E."/>
        </authorList>
    </citation>
    <scope>NUCLEOTIDE SEQUENCE</scope>
    <source>
        <strain evidence="4">USNM1676648</strain>
        <tissue evidence="4">Polyp</tissue>
    </source>
</reference>
<comment type="caution">
    <text evidence="4">The sequence shown here is derived from an EMBL/GenBank/DDBJ whole genome shotgun (WGS) entry which is preliminary data.</text>
</comment>
<dbReference type="InterPro" id="IPR036291">
    <property type="entry name" value="NAD(P)-bd_dom_sf"/>
</dbReference>
<feature type="transmembrane region" description="Helical" evidence="3">
    <location>
        <begin position="319"/>
        <end position="340"/>
    </location>
</feature>
<dbReference type="InterPro" id="IPR036396">
    <property type="entry name" value="Cyt_P450_sf"/>
</dbReference>
<dbReference type="Proteomes" id="UP001163046">
    <property type="component" value="Unassembled WGS sequence"/>
</dbReference>
<evidence type="ECO:0000256" key="1">
    <source>
        <dbReference type="ARBA" id="ARBA00010617"/>
    </source>
</evidence>
<keyword evidence="5" id="KW-1185">Reference proteome</keyword>
<dbReference type="OrthoDB" id="6428287at2759"/>
<keyword evidence="3" id="KW-0812">Transmembrane</keyword>
<dbReference type="EMBL" id="MU825876">
    <property type="protein sequence ID" value="KAJ7386471.1"/>
    <property type="molecule type" value="Genomic_DNA"/>
</dbReference>
<dbReference type="PRINTS" id="PR00080">
    <property type="entry name" value="SDRFAMILY"/>
</dbReference>
<keyword evidence="3" id="KW-1133">Transmembrane helix</keyword>
<dbReference type="AlphaFoldDB" id="A0A9X0D4R7"/>
<accession>A0A9X0D4R7</accession>
<dbReference type="PRINTS" id="PR00081">
    <property type="entry name" value="GDHRDH"/>
</dbReference>
<keyword evidence="3" id="KW-0472">Membrane</keyword>
<dbReference type="PANTHER" id="PTHR43157">
    <property type="entry name" value="PHOSPHATIDYLINOSITOL-GLYCAN BIOSYNTHESIS CLASS F PROTEIN-RELATED"/>
    <property type="match status" value="1"/>
</dbReference>